<dbReference type="EMBL" id="JBBBZM010000049">
    <property type="protein sequence ID" value="KAL0636474.1"/>
    <property type="molecule type" value="Genomic_DNA"/>
</dbReference>
<accession>A0ABR3GKM1</accession>
<reference evidence="3 4" key="1">
    <citation type="submission" date="2024-02" db="EMBL/GenBank/DDBJ databases">
        <title>Discinaceae phylogenomics.</title>
        <authorList>
            <person name="Dirks A.C."/>
            <person name="James T.Y."/>
        </authorList>
    </citation>
    <scope>NUCLEOTIDE SEQUENCE [LARGE SCALE GENOMIC DNA]</scope>
    <source>
        <strain evidence="3 4">ACD0624</strain>
    </source>
</reference>
<evidence type="ECO:0000313" key="4">
    <source>
        <dbReference type="Proteomes" id="UP001447188"/>
    </source>
</evidence>
<dbReference type="Proteomes" id="UP001447188">
    <property type="component" value="Unassembled WGS sequence"/>
</dbReference>
<feature type="region of interest" description="Disordered" evidence="2">
    <location>
        <begin position="150"/>
        <end position="203"/>
    </location>
</feature>
<evidence type="ECO:0000256" key="2">
    <source>
        <dbReference type="SAM" id="MobiDB-lite"/>
    </source>
</evidence>
<protein>
    <recommendedName>
        <fullName evidence="5">DASH complex subunit SPC19</fullName>
    </recommendedName>
</protein>
<feature type="compositionally biased region" description="Pro residues" evidence="2">
    <location>
        <begin position="153"/>
        <end position="165"/>
    </location>
</feature>
<evidence type="ECO:0000313" key="3">
    <source>
        <dbReference type="EMBL" id="KAL0636474.1"/>
    </source>
</evidence>
<evidence type="ECO:0000256" key="1">
    <source>
        <dbReference type="SAM" id="Coils"/>
    </source>
</evidence>
<gene>
    <name evidence="3" type="ORF">Q9L58_004524</name>
</gene>
<feature type="compositionally biased region" description="Pro residues" evidence="2">
    <location>
        <begin position="184"/>
        <end position="197"/>
    </location>
</feature>
<sequence>MEQTSPPRLSRFTEHFEARLPTMRQTDVPLSENLRLELIDAEETCDAMAKAISPITLELDEILGVSKALTQYLLNIDHFYTSRGLPPRGLPSRESPTKSLDPLDMQAAELRSRVENLQEHKLLLERRLRVWEKRVEKLRPSLLAACHMTPYAQLPPSPPSTPPPRSKSRRPRHTKSRRSHHTKTPPPPSRAPPPPPQSSQDVVSVLEYTLP</sequence>
<organism evidence="3 4">
    <name type="scientific">Discina gigas</name>
    <dbReference type="NCBI Taxonomy" id="1032678"/>
    <lineage>
        <taxon>Eukaryota</taxon>
        <taxon>Fungi</taxon>
        <taxon>Dikarya</taxon>
        <taxon>Ascomycota</taxon>
        <taxon>Pezizomycotina</taxon>
        <taxon>Pezizomycetes</taxon>
        <taxon>Pezizales</taxon>
        <taxon>Discinaceae</taxon>
        <taxon>Discina</taxon>
    </lineage>
</organism>
<proteinExistence type="predicted"/>
<feature type="coiled-coil region" evidence="1">
    <location>
        <begin position="107"/>
        <end position="134"/>
    </location>
</feature>
<name>A0ABR3GKM1_9PEZI</name>
<keyword evidence="4" id="KW-1185">Reference proteome</keyword>
<feature type="compositionally biased region" description="Basic residues" evidence="2">
    <location>
        <begin position="166"/>
        <end position="183"/>
    </location>
</feature>
<comment type="caution">
    <text evidence="3">The sequence shown here is derived from an EMBL/GenBank/DDBJ whole genome shotgun (WGS) entry which is preliminary data.</text>
</comment>
<evidence type="ECO:0008006" key="5">
    <source>
        <dbReference type="Google" id="ProtNLM"/>
    </source>
</evidence>
<keyword evidence="1" id="KW-0175">Coiled coil</keyword>